<dbReference type="RefSeq" id="WP_368376038.1">
    <property type="nucleotide sequence ID" value="NZ_JBFRYB010000001.1"/>
</dbReference>
<evidence type="ECO:0000313" key="2">
    <source>
        <dbReference type="Proteomes" id="UP001557484"/>
    </source>
</evidence>
<dbReference type="Proteomes" id="UP001557484">
    <property type="component" value="Unassembled WGS sequence"/>
</dbReference>
<sequence>MKKGVSRYIYKNYGLNLSRFQWLGGEISPLVRALFSDRLQVSMNAD</sequence>
<organism evidence="1 2">
    <name type="scientific">Zhongshania arctica</name>
    <dbReference type="NCBI Taxonomy" id="3238302"/>
    <lineage>
        <taxon>Bacteria</taxon>
        <taxon>Pseudomonadati</taxon>
        <taxon>Pseudomonadota</taxon>
        <taxon>Gammaproteobacteria</taxon>
        <taxon>Cellvibrionales</taxon>
        <taxon>Spongiibacteraceae</taxon>
        <taxon>Zhongshania</taxon>
    </lineage>
</organism>
<dbReference type="EMBL" id="JBFRYB010000001">
    <property type="protein sequence ID" value="MEX1665948.1"/>
    <property type="molecule type" value="Genomic_DNA"/>
</dbReference>
<reference evidence="1 2" key="1">
    <citation type="journal article" date="2011" name="Int. J. Syst. Evol. Microbiol.">
        <title>Zhongshania antarctica gen. nov., sp. nov. and Zhongshania guokunii sp. nov., gammaproteobacteria respectively isolated from coastal attached (fast) ice and surface seawater of the Antarctic.</title>
        <authorList>
            <person name="Li H.J."/>
            <person name="Zhang X.Y."/>
            <person name="Chen C.X."/>
            <person name="Zhang Y.J."/>
            <person name="Gao Z.M."/>
            <person name="Yu Y."/>
            <person name="Chen X.L."/>
            <person name="Chen B."/>
            <person name="Zhang Y.Z."/>
        </authorList>
    </citation>
    <scope>NUCLEOTIDE SEQUENCE [LARGE SCALE GENOMIC DNA]</scope>
    <source>
        <strain evidence="1 2">R06B22</strain>
    </source>
</reference>
<accession>A0ABV3TWJ2</accession>
<name>A0ABV3TWJ2_9GAMM</name>
<gene>
    <name evidence="1" type="ORF">AB4875_10645</name>
</gene>
<keyword evidence="2" id="KW-1185">Reference proteome</keyword>
<proteinExistence type="predicted"/>
<comment type="caution">
    <text evidence="1">The sequence shown here is derived from an EMBL/GenBank/DDBJ whole genome shotgun (WGS) entry which is preliminary data.</text>
</comment>
<protein>
    <submittedName>
        <fullName evidence="1">Uncharacterized protein</fullName>
    </submittedName>
</protein>
<evidence type="ECO:0000313" key="1">
    <source>
        <dbReference type="EMBL" id="MEX1665948.1"/>
    </source>
</evidence>